<accession>A0A365L6Q1</accession>
<dbReference type="InterPro" id="IPR036873">
    <property type="entry name" value="Rhodanese-like_dom_sf"/>
</dbReference>
<dbReference type="Pfam" id="PF00581">
    <property type="entry name" value="Rhodanese"/>
    <property type="match status" value="1"/>
</dbReference>
<evidence type="ECO:0000313" key="2">
    <source>
        <dbReference type="EMBL" id="RAZ81094.1"/>
    </source>
</evidence>
<comment type="caution">
    <text evidence="2">The sequence shown here is derived from an EMBL/GenBank/DDBJ whole genome shotgun (WGS) entry which is preliminary data.</text>
</comment>
<protein>
    <submittedName>
        <fullName evidence="2">Rhodanese-like domain-containing protein</fullName>
    </submittedName>
</protein>
<dbReference type="SUPFAM" id="SSF52821">
    <property type="entry name" value="Rhodanese/Cell cycle control phosphatase"/>
    <property type="match status" value="1"/>
</dbReference>
<sequence length="98" mass="10946">MKRMTAQEVQEYIKNNKDVSIIDVRETEEVKAGKIPGSVNIPLGLIEFRMHDIDKSQEHIMVCRSGSRSGMATNILVNHGYNAINMDGGMIDWDGPAE</sequence>
<feature type="domain" description="Rhodanese" evidence="1">
    <location>
        <begin position="15"/>
        <end position="95"/>
    </location>
</feature>
<dbReference type="AlphaFoldDB" id="A0A365L6Q1"/>
<dbReference type="Proteomes" id="UP000251002">
    <property type="component" value="Unassembled WGS sequence"/>
</dbReference>
<dbReference type="InterPro" id="IPR001763">
    <property type="entry name" value="Rhodanese-like_dom"/>
</dbReference>
<dbReference type="PANTHER" id="PTHR43031:SF17">
    <property type="entry name" value="SULFURTRANSFERASE YTWF-RELATED"/>
    <property type="match status" value="1"/>
</dbReference>
<dbReference type="RefSeq" id="WP_112221517.1">
    <property type="nucleotide sequence ID" value="NZ_CP196859.1"/>
</dbReference>
<keyword evidence="3" id="KW-1185">Reference proteome</keyword>
<dbReference type="Gene3D" id="3.40.250.10">
    <property type="entry name" value="Rhodanese-like domain"/>
    <property type="match status" value="1"/>
</dbReference>
<dbReference type="SMART" id="SM00450">
    <property type="entry name" value="RHOD"/>
    <property type="match status" value="1"/>
</dbReference>
<dbReference type="CDD" id="cd00158">
    <property type="entry name" value="RHOD"/>
    <property type="match status" value="1"/>
</dbReference>
<name>A0A365L6Q1_9BACL</name>
<evidence type="ECO:0000259" key="1">
    <source>
        <dbReference type="PROSITE" id="PS50206"/>
    </source>
</evidence>
<dbReference type="PROSITE" id="PS50206">
    <property type="entry name" value="RHODANESE_3"/>
    <property type="match status" value="1"/>
</dbReference>
<organism evidence="2 3">
    <name type="scientific">Planococcus halotolerans</name>
    <dbReference type="NCBI Taxonomy" id="2233542"/>
    <lineage>
        <taxon>Bacteria</taxon>
        <taxon>Bacillati</taxon>
        <taxon>Bacillota</taxon>
        <taxon>Bacilli</taxon>
        <taxon>Bacillales</taxon>
        <taxon>Caryophanaceae</taxon>
        <taxon>Planococcus</taxon>
    </lineage>
</organism>
<reference evidence="2 3" key="1">
    <citation type="submission" date="2018-06" db="EMBL/GenBank/DDBJ databases">
        <title>The draft genome sequences of strains SCU63 and S1.</title>
        <authorList>
            <person name="Gan L."/>
        </authorList>
    </citation>
    <scope>NUCLEOTIDE SEQUENCE [LARGE SCALE GENOMIC DNA]</scope>
    <source>
        <strain evidence="2 3">SCU63</strain>
    </source>
</reference>
<evidence type="ECO:0000313" key="3">
    <source>
        <dbReference type="Proteomes" id="UP000251002"/>
    </source>
</evidence>
<dbReference type="EMBL" id="QLZR01000001">
    <property type="protein sequence ID" value="RAZ81094.1"/>
    <property type="molecule type" value="Genomic_DNA"/>
</dbReference>
<dbReference type="PANTHER" id="PTHR43031">
    <property type="entry name" value="FAD-DEPENDENT OXIDOREDUCTASE"/>
    <property type="match status" value="1"/>
</dbReference>
<gene>
    <name evidence="2" type="ORF">DP120_02065</name>
</gene>
<dbReference type="InterPro" id="IPR050229">
    <property type="entry name" value="GlpE_sulfurtransferase"/>
</dbReference>
<proteinExistence type="predicted"/>